<dbReference type="STRING" id="525365.HMPREF0548_1561"/>
<keyword evidence="3" id="KW-1185">Reference proteome</keyword>
<dbReference type="RefSeq" id="WP_007126056.1">
    <property type="nucleotide sequence ID" value="NZ_AZFO01000006.1"/>
</dbReference>
<feature type="transmembrane region" description="Helical" evidence="1">
    <location>
        <begin position="6"/>
        <end position="24"/>
    </location>
</feature>
<keyword evidence="1" id="KW-0812">Transmembrane</keyword>
<dbReference type="AlphaFoldDB" id="C2EPG5"/>
<evidence type="ECO:0000313" key="2">
    <source>
        <dbReference type="EMBL" id="EEJ71541.1"/>
    </source>
</evidence>
<accession>C2EPG5</accession>
<dbReference type="HOGENOM" id="CLU_2683057_0_0_9"/>
<evidence type="ECO:0000313" key="3">
    <source>
        <dbReference type="Proteomes" id="UP000005583"/>
    </source>
</evidence>
<dbReference type="Proteomes" id="UP000005583">
    <property type="component" value="Unassembled WGS sequence"/>
</dbReference>
<keyword evidence="1" id="KW-1133">Transmembrane helix</keyword>
<sequence length="73" mass="8737">MKNTIISILMIIALVLVFCLLVAIKQTFRHKTQDGYLVKFEYGKWQLKVYSSFGQAYWRYVVFNILDVFTFFE</sequence>
<evidence type="ECO:0000256" key="1">
    <source>
        <dbReference type="SAM" id="Phobius"/>
    </source>
</evidence>
<comment type="caution">
    <text evidence="2">The sequence shown here is derived from an EMBL/GenBank/DDBJ whole genome shotgun (WGS) entry which is preliminary data.</text>
</comment>
<dbReference type="EMBL" id="ACGU01000070">
    <property type="protein sequence ID" value="EEJ71541.1"/>
    <property type="molecule type" value="Genomic_DNA"/>
</dbReference>
<proteinExistence type="predicted"/>
<dbReference type="eggNOG" id="ENOG5030BMZ">
    <property type="taxonomic scope" value="Bacteria"/>
</dbReference>
<protein>
    <submittedName>
        <fullName evidence="2">Uncharacterized protein</fullName>
    </submittedName>
</protein>
<organism evidence="2 3">
    <name type="scientific">Lactobacillus ultunensis DSM 16047</name>
    <dbReference type="NCBI Taxonomy" id="525365"/>
    <lineage>
        <taxon>Bacteria</taxon>
        <taxon>Bacillati</taxon>
        <taxon>Bacillota</taxon>
        <taxon>Bacilli</taxon>
        <taxon>Lactobacillales</taxon>
        <taxon>Lactobacillaceae</taxon>
        <taxon>Lactobacillus</taxon>
    </lineage>
</organism>
<reference evidence="2 3" key="1">
    <citation type="submission" date="2009-01" db="EMBL/GenBank/DDBJ databases">
        <authorList>
            <person name="Qin X."/>
            <person name="Bachman B."/>
            <person name="Battles P."/>
            <person name="Bell A."/>
            <person name="Bess C."/>
            <person name="Bickham C."/>
            <person name="Chaboub L."/>
            <person name="Chen D."/>
            <person name="Coyle M."/>
            <person name="Deiros D.R."/>
            <person name="Dinh H."/>
            <person name="Forbes L."/>
            <person name="Fowler G."/>
            <person name="Francisco L."/>
            <person name="Fu Q."/>
            <person name="Gubbala S."/>
            <person name="Hale W."/>
            <person name="Han Y."/>
            <person name="Hemphill L."/>
            <person name="Highlander S.K."/>
            <person name="Hirani K."/>
            <person name="Hogues M."/>
            <person name="Jackson L."/>
            <person name="Jakkamsetti A."/>
            <person name="Javaid M."/>
            <person name="Jiang H."/>
            <person name="Korchina V."/>
            <person name="Kovar C."/>
            <person name="Lara F."/>
            <person name="Lee S."/>
            <person name="Mata R."/>
            <person name="Mathew T."/>
            <person name="Moen C."/>
            <person name="Morales K."/>
            <person name="Munidasa M."/>
            <person name="Nazareth L."/>
            <person name="Ngo R."/>
            <person name="Nguyen L."/>
            <person name="Okwuonu G."/>
            <person name="Ongeri F."/>
            <person name="Patil S."/>
            <person name="Petrosino J."/>
            <person name="Pham C."/>
            <person name="Pham P."/>
            <person name="Pu L.-L."/>
            <person name="Puazo M."/>
            <person name="Raj R."/>
            <person name="Reid J."/>
            <person name="Rouhana J."/>
            <person name="Saada N."/>
            <person name="Shang Y."/>
            <person name="Simmons D."/>
            <person name="Thornton R."/>
            <person name="Warren J."/>
            <person name="Weissenberger G."/>
            <person name="Zhang J."/>
            <person name="Zhang L."/>
            <person name="Zhou C."/>
            <person name="Zhu D."/>
            <person name="Muzny D."/>
            <person name="Worley K."/>
            <person name="Gibbs R."/>
        </authorList>
    </citation>
    <scope>NUCLEOTIDE SEQUENCE [LARGE SCALE GENOMIC DNA]</scope>
    <source>
        <strain evidence="2 3">DSM 16047</strain>
    </source>
</reference>
<keyword evidence="1" id="KW-0472">Membrane</keyword>
<name>C2EPG5_9LACO</name>
<gene>
    <name evidence="2" type="ORF">HMPREF0548_1561</name>
</gene>